<name>A0A8S9SUP6_BRACR</name>
<dbReference type="AlphaFoldDB" id="A0A8S9SUP6"/>
<feature type="compositionally biased region" description="Polar residues" evidence="1">
    <location>
        <begin position="1"/>
        <end position="11"/>
    </location>
</feature>
<accession>A0A8S9SUP6</accession>
<dbReference type="EMBL" id="QGKX02000004">
    <property type="protein sequence ID" value="KAF3603674.1"/>
    <property type="molecule type" value="Genomic_DNA"/>
</dbReference>
<sequence length="100" mass="10703">MRIESSLSSASVEDRVDYPQSSPSLPPSPTGGRGSESTSDNTPITRRPFFHRDEGNIVDLEDDGEDAVDAPVEDVPPTGLPSVLTCAMLDGIARTCLFPR</sequence>
<organism evidence="2 3">
    <name type="scientific">Brassica cretica</name>
    <name type="common">Mustard</name>
    <dbReference type="NCBI Taxonomy" id="69181"/>
    <lineage>
        <taxon>Eukaryota</taxon>
        <taxon>Viridiplantae</taxon>
        <taxon>Streptophyta</taxon>
        <taxon>Embryophyta</taxon>
        <taxon>Tracheophyta</taxon>
        <taxon>Spermatophyta</taxon>
        <taxon>Magnoliopsida</taxon>
        <taxon>eudicotyledons</taxon>
        <taxon>Gunneridae</taxon>
        <taxon>Pentapetalae</taxon>
        <taxon>rosids</taxon>
        <taxon>malvids</taxon>
        <taxon>Brassicales</taxon>
        <taxon>Brassicaceae</taxon>
        <taxon>Brassiceae</taxon>
        <taxon>Brassica</taxon>
    </lineage>
</organism>
<evidence type="ECO:0000256" key="1">
    <source>
        <dbReference type="SAM" id="MobiDB-lite"/>
    </source>
</evidence>
<comment type="caution">
    <text evidence="2">The sequence shown here is derived from an EMBL/GenBank/DDBJ whole genome shotgun (WGS) entry which is preliminary data.</text>
</comment>
<protein>
    <submittedName>
        <fullName evidence="2">Uncharacterized protein</fullName>
    </submittedName>
</protein>
<reference evidence="2" key="1">
    <citation type="submission" date="2019-12" db="EMBL/GenBank/DDBJ databases">
        <title>Genome sequencing and annotation of Brassica cretica.</title>
        <authorList>
            <person name="Studholme D.J."/>
            <person name="Sarris P."/>
        </authorList>
    </citation>
    <scope>NUCLEOTIDE SEQUENCE</scope>
    <source>
        <strain evidence="2">PFS-109/04</strain>
        <tissue evidence="2">Leaf</tissue>
    </source>
</reference>
<feature type="region of interest" description="Disordered" evidence="1">
    <location>
        <begin position="1"/>
        <end position="56"/>
    </location>
</feature>
<dbReference type="Proteomes" id="UP000712600">
    <property type="component" value="Unassembled WGS sequence"/>
</dbReference>
<gene>
    <name evidence="2" type="ORF">F2Q69_00034138</name>
</gene>
<proteinExistence type="predicted"/>
<evidence type="ECO:0000313" key="3">
    <source>
        <dbReference type="Proteomes" id="UP000712600"/>
    </source>
</evidence>
<evidence type="ECO:0000313" key="2">
    <source>
        <dbReference type="EMBL" id="KAF3603674.1"/>
    </source>
</evidence>